<evidence type="ECO:0000313" key="9">
    <source>
        <dbReference type="EMBL" id="EJP73662.1"/>
    </source>
</evidence>
<accession>J4V5A0</accession>
<dbReference type="AlphaFoldDB" id="J4V5A0"/>
<dbReference type="EC" id="2.1.1.171" evidence="3 8"/>
<reference evidence="9 10" key="1">
    <citation type="journal article" date="2012" name="ISME J.">
        <title>Genomic insights to SAR86, an abundant and uncultivated marine bacterial lineage.</title>
        <authorList>
            <person name="Dupont C.L."/>
            <person name="Rusch D.B."/>
            <person name="Yooseph S."/>
            <person name="Lombardo M.J."/>
            <person name="Richter R.A."/>
            <person name="Valas R."/>
            <person name="Novotny M."/>
            <person name="Yee-Greenbaum J."/>
            <person name="Selengut J.D."/>
            <person name="Haft D.H."/>
            <person name="Halpern A.L."/>
            <person name="Lasken R.S."/>
            <person name="Nealson K."/>
            <person name="Friedman R."/>
            <person name="Venter J.C."/>
        </authorList>
    </citation>
    <scope>NUCLEOTIDE SEQUENCE [LARGE SCALE GENOMIC DNA]</scope>
</reference>
<dbReference type="SUPFAM" id="SSF53335">
    <property type="entry name" value="S-adenosyl-L-methionine-dependent methyltransferases"/>
    <property type="match status" value="1"/>
</dbReference>
<name>J4V5A0_9GAMM</name>
<keyword evidence="6 8" id="KW-0808">Transferase</keyword>
<dbReference type="PANTHER" id="PTHR43542:SF1">
    <property type="entry name" value="METHYLTRANSFERASE"/>
    <property type="match status" value="1"/>
</dbReference>
<keyword evidence="8" id="KW-0949">S-adenosyl-L-methionine</keyword>
<dbReference type="InterPro" id="IPR002052">
    <property type="entry name" value="DNA_methylase_N6_adenine_CS"/>
</dbReference>
<evidence type="ECO:0000256" key="5">
    <source>
        <dbReference type="ARBA" id="ARBA00022603"/>
    </source>
</evidence>
<evidence type="ECO:0000256" key="8">
    <source>
        <dbReference type="PIRNR" id="PIRNR004553"/>
    </source>
</evidence>
<dbReference type="Gene3D" id="3.40.50.150">
    <property type="entry name" value="Vaccinia Virus protein VP39"/>
    <property type="match status" value="1"/>
</dbReference>
<dbReference type="PIRSF" id="PIRSF004553">
    <property type="entry name" value="CHP00095"/>
    <property type="match status" value="1"/>
</dbReference>
<comment type="similarity">
    <text evidence="2 8">Belongs to the methyltransferase superfamily. RsmD family.</text>
</comment>
<evidence type="ECO:0000256" key="2">
    <source>
        <dbReference type="ARBA" id="ARBA00005269"/>
    </source>
</evidence>
<gene>
    <name evidence="9" type="ORF">NT02SARS_0125</name>
</gene>
<evidence type="ECO:0000256" key="7">
    <source>
        <dbReference type="ARBA" id="ARBA00048326"/>
    </source>
</evidence>
<organism evidence="9 10">
    <name type="scientific">SAR86 cluster bacterium SAR86B</name>
    <dbReference type="NCBI Taxonomy" id="1123867"/>
    <lineage>
        <taxon>Bacteria</taxon>
        <taxon>Pseudomonadati</taxon>
        <taxon>Pseudomonadota</taxon>
        <taxon>Gammaproteobacteria</taxon>
        <taxon>SAR86 cluster</taxon>
    </lineage>
</organism>
<evidence type="ECO:0000256" key="1">
    <source>
        <dbReference type="ARBA" id="ARBA00002649"/>
    </source>
</evidence>
<dbReference type="Proteomes" id="UP000010116">
    <property type="component" value="Unassembled WGS sequence"/>
</dbReference>
<dbReference type="NCBIfam" id="TIGR00095">
    <property type="entry name" value="16S rRNA (guanine(966)-N(2))-methyltransferase RsmD"/>
    <property type="match status" value="1"/>
</dbReference>
<dbReference type="CDD" id="cd02440">
    <property type="entry name" value="AdoMet_MTases"/>
    <property type="match status" value="1"/>
</dbReference>
<dbReference type="GO" id="GO:0003676">
    <property type="term" value="F:nucleic acid binding"/>
    <property type="evidence" value="ECO:0007669"/>
    <property type="project" value="InterPro"/>
</dbReference>
<evidence type="ECO:0000256" key="4">
    <source>
        <dbReference type="ARBA" id="ARBA00013682"/>
    </source>
</evidence>
<keyword evidence="8" id="KW-0698">rRNA processing</keyword>
<dbReference type="InterPro" id="IPR029063">
    <property type="entry name" value="SAM-dependent_MTases_sf"/>
</dbReference>
<evidence type="ECO:0000256" key="6">
    <source>
        <dbReference type="ARBA" id="ARBA00022679"/>
    </source>
</evidence>
<protein>
    <recommendedName>
        <fullName evidence="4 8">Ribosomal RNA small subunit methyltransferase D</fullName>
        <ecNumber evidence="3 8">2.1.1.171</ecNumber>
    </recommendedName>
</protein>
<evidence type="ECO:0000313" key="10">
    <source>
        <dbReference type="Proteomes" id="UP000010116"/>
    </source>
</evidence>
<dbReference type="HOGENOM" id="CLU_075826_0_2_6"/>
<proteinExistence type="inferred from homology"/>
<dbReference type="PANTHER" id="PTHR43542">
    <property type="entry name" value="METHYLTRANSFERASE"/>
    <property type="match status" value="1"/>
</dbReference>
<dbReference type="InterPro" id="IPR004398">
    <property type="entry name" value="RNA_MeTrfase_RsmD"/>
</dbReference>
<evidence type="ECO:0000256" key="3">
    <source>
        <dbReference type="ARBA" id="ARBA00012141"/>
    </source>
</evidence>
<dbReference type="Pfam" id="PF03602">
    <property type="entry name" value="Cons_hypoth95"/>
    <property type="match status" value="1"/>
</dbReference>
<dbReference type="GO" id="GO:0052913">
    <property type="term" value="F:16S rRNA (guanine(966)-N(2))-methyltransferase activity"/>
    <property type="evidence" value="ECO:0007669"/>
    <property type="project" value="UniProtKB-EC"/>
</dbReference>
<dbReference type="PROSITE" id="PS00092">
    <property type="entry name" value="N6_MTASE"/>
    <property type="match status" value="1"/>
</dbReference>
<comment type="function">
    <text evidence="1 8">Specifically methylates the guanine in position 966 of 16S rRNA in the assembled 30S particle.</text>
</comment>
<comment type="catalytic activity">
    <reaction evidence="7 8">
        <text>guanosine(966) in 16S rRNA + S-adenosyl-L-methionine = N(2)-methylguanosine(966) in 16S rRNA + S-adenosyl-L-homocysteine + H(+)</text>
        <dbReference type="Rhea" id="RHEA:23548"/>
        <dbReference type="Rhea" id="RHEA-COMP:10211"/>
        <dbReference type="Rhea" id="RHEA-COMP:10212"/>
        <dbReference type="ChEBI" id="CHEBI:15378"/>
        <dbReference type="ChEBI" id="CHEBI:57856"/>
        <dbReference type="ChEBI" id="CHEBI:59789"/>
        <dbReference type="ChEBI" id="CHEBI:74269"/>
        <dbReference type="ChEBI" id="CHEBI:74481"/>
        <dbReference type="EC" id="2.1.1.171"/>
    </reaction>
</comment>
<sequence length="185" mass="21544">MKKYLQIIGGTHRGQKIAFDHNDALRPTSGKLKEILFNWIQFEIEDAHCLDLFSGSGSLAFEALSRGAASLTVIEKNKKCYLNIINNNKLFKFENRFQSYFLDAFVWVKRNELTAFDFIFIDPPFDKDYVTKILKILAEHKNLKSSCKIYIEMSKRESFELPNNFSILKEKKLGEVKAYLIKNED</sequence>
<dbReference type="EMBL" id="JH611165">
    <property type="protein sequence ID" value="EJP73662.1"/>
    <property type="molecule type" value="Genomic_DNA"/>
</dbReference>
<keyword evidence="5 8" id="KW-0489">Methyltransferase</keyword>